<sequence length="362" mass="40751">MAELVTGEPPQAGHMATGGHYWTAPERSCRQYGHTSRGAWCRAVVFVDVTFDFSGAVVSGIDMSYSNEANIKKNIKWGPNNIRVFLEIFQNYELLWNIRHEHYSNKAKRESCMLKLRDDLLWQGLLVPDIAFLRARIKAIKATYRCEVLKIISSKADGAAPDDVYTPRLPWFKTADQFLNSVVVIPESQPKSESRTDEEKEKEEVVIKQEVNDISNESGEEQDTQYSDDVNIGVFVSTVTATDTSEPEKPIASPIAKKRRISKYSRVESAIEKLQKIVSERPSSSKKVLDEYDLFGQHVAGQLRTLPARSAAVLQETFQSLITTEKLKHLPPDPSVACTSASSDVQRFSSDDQEVKSETRFV</sequence>
<name>A0A979FRJ6_HYAAZ</name>
<evidence type="ECO:0000256" key="1">
    <source>
        <dbReference type="SAM" id="MobiDB-lite"/>
    </source>
</evidence>
<dbReference type="OMA" id="NIRHEHY"/>
<evidence type="ECO:0000313" key="4">
    <source>
        <dbReference type="RefSeq" id="XP_047739248.1"/>
    </source>
</evidence>
<feature type="compositionally biased region" description="Basic and acidic residues" evidence="1">
    <location>
        <begin position="349"/>
        <end position="362"/>
    </location>
</feature>
<feature type="domain" description="MADF" evidence="2">
    <location>
        <begin position="84"/>
        <end position="177"/>
    </location>
</feature>
<dbReference type="PROSITE" id="PS51029">
    <property type="entry name" value="MADF"/>
    <property type="match status" value="1"/>
</dbReference>
<dbReference type="OrthoDB" id="8190343at2759"/>
<evidence type="ECO:0000259" key="2">
    <source>
        <dbReference type="PROSITE" id="PS51029"/>
    </source>
</evidence>
<reference evidence="4" key="1">
    <citation type="submission" date="2025-08" db="UniProtKB">
        <authorList>
            <consortium name="RefSeq"/>
        </authorList>
    </citation>
    <scope>IDENTIFICATION</scope>
    <source>
        <tissue evidence="4">Whole organism</tissue>
    </source>
</reference>
<dbReference type="RefSeq" id="XP_047739248.1">
    <property type="nucleotide sequence ID" value="XM_047883292.1"/>
</dbReference>
<keyword evidence="3" id="KW-1185">Reference proteome</keyword>
<feature type="region of interest" description="Disordered" evidence="1">
    <location>
        <begin position="329"/>
        <end position="362"/>
    </location>
</feature>
<dbReference type="PANTHER" id="PTHR21505:SF8">
    <property type="entry name" value="DPT-YFP REPRESSOR BY OVEREXPRESSION, ISOFORM D-RELATED"/>
    <property type="match status" value="1"/>
</dbReference>
<feature type="compositionally biased region" description="Polar residues" evidence="1">
    <location>
        <begin position="337"/>
        <end position="348"/>
    </location>
</feature>
<accession>A0A979FRJ6</accession>
<dbReference type="Proteomes" id="UP000694843">
    <property type="component" value="Unplaced"/>
</dbReference>
<dbReference type="Pfam" id="PF10545">
    <property type="entry name" value="MADF_DNA_bdg"/>
    <property type="match status" value="1"/>
</dbReference>
<dbReference type="KEGG" id="hazt:125178766"/>
<dbReference type="AlphaFoldDB" id="A0A979FRJ6"/>
<proteinExistence type="predicted"/>
<dbReference type="GeneID" id="125178766"/>
<dbReference type="PANTHER" id="PTHR21505">
    <property type="entry name" value="MADF DOMAIN-CONTAINING PROTEIN-RELATED"/>
    <property type="match status" value="1"/>
</dbReference>
<evidence type="ECO:0000313" key="3">
    <source>
        <dbReference type="Proteomes" id="UP000694843"/>
    </source>
</evidence>
<gene>
    <name evidence="4" type="primary">LOC125178766</name>
</gene>
<organism evidence="3 4">
    <name type="scientific">Hyalella azteca</name>
    <name type="common">Amphipod</name>
    <dbReference type="NCBI Taxonomy" id="294128"/>
    <lineage>
        <taxon>Eukaryota</taxon>
        <taxon>Metazoa</taxon>
        <taxon>Ecdysozoa</taxon>
        <taxon>Arthropoda</taxon>
        <taxon>Crustacea</taxon>
        <taxon>Multicrustacea</taxon>
        <taxon>Malacostraca</taxon>
        <taxon>Eumalacostraca</taxon>
        <taxon>Peracarida</taxon>
        <taxon>Amphipoda</taxon>
        <taxon>Senticaudata</taxon>
        <taxon>Talitrida</taxon>
        <taxon>Talitroidea</taxon>
        <taxon>Hyalellidae</taxon>
        <taxon>Hyalella</taxon>
    </lineage>
</organism>
<dbReference type="InterPro" id="IPR006578">
    <property type="entry name" value="MADF-dom"/>
</dbReference>
<protein>
    <submittedName>
        <fullName evidence="4">Uncharacterized protein LOC125178766</fullName>
    </submittedName>
</protein>